<accession>A0A848N697</accession>
<dbReference type="RefSeq" id="WP_169320918.1">
    <property type="nucleotide sequence ID" value="NZ_JABCJF010000003.1"/>
</dbReference>
<comment type="caution">
    <text evidence="1">The sequence shown here is derived from an EMBL/GenBank/DDBJ whole genome shotgun (WGS) entry which is preliminary data.</text>
</comment>
<dbReference type="Proteomes" id="UP000548067">
    <property type="component" value="Unassembled WGS sequence"/>
</dbReference>
<evidence type="ECO:0000313" key="2">
    <source>
        <dbReference type="Proteomes" id="UP000548067"/>
    </source>
</evidence>
<protein>
    <submittedName>
        <fullName evidence="1">Uncharacterized protein</fullName>
    </submittedName>
</protein>
<reference evidence="1 2" key="1">
    <citation type="submission" date="2020-04" db="EMBL/GenBank/DDBJ databases">
        <title>Genome analysis and antimicrobial resistance characteristics of Chryseobacterium aquaticum isolated from farmed salmonids.</title>
        <authorList>
            <person name="Saticioglu I.B."/>
            <person name="Duman M."/>
            <person name="Altun S."/>
        </authorList>
    </citation>
    <scope>NUCLEOTIDE SEQUENCE [LARGE SCALE GENOMIC DNA]</scope>
    <source>
        <strain evidence="1 2">C-174</strain>
    </source>
</reference>
<name>A0A848N697_9FLAO</name>
<dbReference type="AlphaFoldDB" id="A0A848N697"/>
<sequence length="51" mass="6204">MQSGQSKMDVSKNERHWYYFGDWKSYNEKGNLQYIKKYEDGKKVDSISFMK</sequence>
<evidence type="ECO:0000313" key="1">
    <source>
        <dbReference type="EMBL" id="NMR34011.1"/>
    </source>
</evidence>
<dbReference type="EMBL" id="JABCJF010000003">
    <property type="protein sequence ID" value="NMR34011.1"/>
    <property type="molecule type" value="Genomic_DNA"/>
</dbReference>
<gene>
    <name evidence="1" type="ORF">HIO71_07275</name>
</gene>
<organism evidence="1 2">
    <name type="scientific">Chryseobacterium aquaticum</name>
    <dbReference type="NCBI Taxonomy" id="452084"/>
    <lineage>
        <taxon>Bacteria</taxon>
        <taxon>Pseudomonadati</taxon>
        <taxon>Bacteroidota</taxon>
        <taxon>Flavobacteriia</taxon>
        <taxon>Flavobacteriales</taxon>
        <taxon>Weeksellaceae</taxon>
        <taxon>Chryseobacterium group</taxon>
        <taxon>Chryseobacterium</taxon>
    </lineage>
</organism>
<proteinExistence type="predicted"/>